<dbReference type="Proteomes" id="UP001202328">
    <property type="component" value="Unassembled WGS sequence"/>
</dbReference>
<comment type="caution">
    <text evidence="1">The sequence shown here is derived from an EMBL/GenBank/DDBJ whole genome shotgun (WGS) entry which is preliminary data.</text>
</comment>
<sequence>MGLMRKERVRKAEVTLRSVLVSTIITLANFLRDSDVTLIRSQVLQTTDKFLEGARPANLKTWKGHKAFYEQCVYGLQIYFPLDCEGQLCHFHKIRTFKEGSSLMSLKVDQG</sequence>
<dbReference type="AlphaFoldDB" id="A0AAD4TD91"/>
<evidence type="ECO:0000313" key="2">
    <source>
        <dbReference type="Proteomes" id="UP001202328"/>
    </source>
</evidence>
<evidence type="ECO:0000313" key="1">
    <source>
        <dbReference type="EMBL" id="KAI3951104.1"/>
    </source>
</evidence>
<gene>
    <name evidence="1" type="ORF">MKW98_028508</name>
</gene>
<proteinExistence type="predicted"/>
<dbReference type="EMBL" id="JAJJMB010002559">
    <property type="protein sequence ID" value="KAI3951104.1"/>
    <property type="molecule type" value="Genomic_DNA"/>
</dbReference>
<protein>
    <submittedName>
        <fullName evidence="1">Uncharacterized protein</fullName>
    </submittedName>
</protein>
<organism evidence="1 2">
    <name type="scientific">Papaver atlanticum</name>
    <dbReference type="NCBI Taxonomy" id="357466"/>
    <lineage>
        <taxon>Eukaryota</taxon>
        <taxon>Viridiplantae</taxon>
        <taxon>Streptophyta</taxon>
        <taxon>Embryophyta</taxon>
        <taxon>Tracheophyta</taxon>
        <taxon>Spermatophyta</taxon>
        <taxon>Magnoliopsida</taxon>
        <taxon>Ranunculales</taxon>
        <taxon>Papaveraceae</taxon>
        <taxon>Papaveroideae</taxon>
        <taxon>Papaver</taxon>
    </lineage>
</organism>
<name>A0AAD4TD91_9MAGN</name>
<reference evidence="1" key="1">
    <citation type="submission" date="2022-04" db="EMBL/GenBank/DDBJ databases">
        <title>A functionally conserved STORR gene fusion in Papaver species that diverged 16.8 million years ago.</title>
        <authorList>
            <person name="Catania T."/>
        </authorList>
    </citation>
    <scope>NUCLEOTIDE SEQUENCE</scope>
    <source>
        <strain evidence="1">S-188037</strain>
    </source>
</reference>
<accession>A0AAD4TD91</accession>
<keyword evidence="2" id="KW-1185">Reference proteome</keyword>